<organism evidence="1 2">
    <name type="scientific">Yersinia enterocolitica subsp. palearctica serotype O:3 (strain DSM 13030 / CIP 106945 / Y11)</name>
    <dbReference type="NCBI Taxonomy" id="930944"/>
    <lineage>
        <taxon>Bacteria</taxon>
        <taxon>Pseudomonadati</taxon>
        <taxon>Pseudomonadota</taxon>
        <taxon>Gammaproteobacteria</taxon>
        <taxon>Enterobacterales</taxon>
        <taxon>Yersiniaceae</taxon>
        <taxon>Yersinia</taxon>
    </lineage>
</organism>
<gene>
    <name evidence="1" type="ordered locus">Y11_25081</name>
</gene>
<dbReference type="AlphaFoldDB" id="A0A0H3NR25"/>
<evidence type="ECO:0000313" key="2">
    <source>
        <dbReference type="Proteomes" id="UP000008084"/>
    </source>
</evidence>
<sequence length="37" mass="4125">MRAVRSIMRKPPHSPLTAKNSFTTVLAVVRMAMLLIS</sequence>
<dbReference type="EMBL" id="FR729477">
    <property type="protein sequence ID" value="CBY25673.1"/>
    <property type="molecule type" value="Genomic_DNA"/>
</dbReference>
<reference evidence="1 2" key="1">
    <citation type="journal article" date="2011" name="J. Bacteriol.">
        <title>Complete genome sequence of Yersinia enterocolitica subsp. palearctica serogroup O:3.</title>
        <authorList>
            <person name="Batzilla J."/>
            <person name="Hoper D."/>
            <person name="Antonenka U."/>
            <person name="Heesemann J."/>
            <person name="Rakin A."/>
        </authorList>
    </citation>
    <scope>NUCLEOTIDE SEQUENCE [LARGE SCALE GENOMIC DNA]</scope>
    <source>
        <strain evidence="2">DSM 13030 / CIP 106945 / Y11</strain>
    </source>
</reference>
<protein>
    <submittedName>
        <fullName evidence="1">Uncharacterized protein</fullName>
    </submittedName>
</protein>
<dbReference type="PATRIC" id="fig|930944.6.peg.2490"/>
<proteinExistence type="predicted"/>
<dbReference type="KEGG" id="yey:Y11_25081"/>
<dbReference type="Proteomes" id="UP000008084">
    <property type="component" value="Chromosome"/>
</dbReference>
<dbReference type="HOGENOM" id="CLU_3350582_0_0_6"/>
<evidence type="ECO:0000313" key="1">
    <source>
        <dbReference type="EMBL" id="CBY25673.1"/>
    </source>
</evidence>
<name>A0A0H3NR25_YERE1</name>
<accession>A0A0H3NR25</accession>